<reference evidence="5 6" key="1">
    <citation type="submission" date="2021-03" db="EMBL/GenBank/DDBJ databases">
        <title>Genomic Encyclopedia of Type Strains, Phase IV (KMG-IV): sequencing the most valuable type-strain genomes for metagenomic binning, comparative biology and taxonomic classification.</title>
        <authorList>
            <person name="Goeker M."/>
        </authorList>
    </citation>
    <scope>NUCLEOTIDE SEQUENCE [LARGE SCALE GENOMIC DNA]</scope>
    <source>
        <strain evidence="5 6">DSM 26806</strain>
    </source>
</reference>
<accession>A0ABS4JET7</accession>
<dbReference type="SUPFAM" id="SSF51215">
    <property type="entry name" value="Regulatory protein AraC"/>
    <property type="match status" value="1"/>
</dbReference>
<dbReference type="InterPro" id="IPR003313">
    <property type="entry name" value="AraC-bd"/>
</dbReference>
<dbReference type="Proteomes" id="UP001519288">
    <property type="component" value="Unassembled WGS sequence"/>
</dbReference>
<dbReference type="InterPro" id="IPR050204">
    <property type="entry name" value="AraC_XylS_family_regulators"/>
</dbReference>
<keyword evidence="2" id="KW-0238">DNA-binding</keyword>
<dbReference type="EMBL" id="JAGGLD010000001">
    <property type="protein sequence ID" value="MBP2000223.1"/>
    <property type="molecule type" value="Genomic_DNA"/>
</dbReference>
<dbReference type="RefSeq" id="WP_209860068.1">
    <property type="nucleotide sequence ID" value="NZ_JAGGLD010000001.1"/>
</dbReference>
<keyword evidence="1" id="KW-0805">Transcription regulation</keyword>
<evidence type="ECO:0000313" key="6">
    <source>
        <dbReference type="Proteomes" id="UP001519288"/>
    </source>
</evidence>
<dbReference type="SMART" id="SM00342">
    <property type="entry name" value="HTH_ARAC"/>
    <property type="match status" value="1"/>
</dbReference>
<dbReference type="PRINTS" id="PR00032">
    <property type="entry name" value="HTHARAC"/>
</dbReference>
<proteinExistence type="predicted"/>
<dbReference type="InterPro" id="IPR018060">
    <property type="entry name" value="HTH_AraC"/>
</dbReference>
<evidence type="ECO:0000256" key="1">
    <source>
        <dbReference type="ARBA" id="ARBA00023015"/>
    </source>
</evidence>
<keyword evidence="3" id="KW-0804">Transcription</keyword>
<comment type="caution">
    <text evidence="5">The sequence shown here is derived from an EMBL/GenBank/DDBJ whole genome shotgun (WGS) entry which is preliminary data.</text>
</comment>
<evidence type="ECO:0000259" key="4">
    <source>
        <dbReference type="PROSITE" id="PS01124"/>
    </source>
</evidence>
<organism evidence="5 6">
    <name type="scientific">Paenibacillus shirakamiensis</name>
    <dbReference type="NCBI Taxonomy" id="1265935"/>
    <lineage>
        <taxon>Bacteria</taxon>
        <taxon>Bacillati</taxon>
        <taxon>Bacillota</taxon>
        <taxon>Bacilli</taxon>
        <taxon>Bacillales</taxon>
        <taxon>Paenibacillaceae</taxon>
        <taxon>Paenibacillus</taxon>
    </lineage>
</organism>
<dbReference type="PROSITE" id="PS01124">
    <property type="entry name" value="HTH_ARAC_FAMILY_2"/>
    <property type="match status" value="1"/>
</dbReference>
<feature type="domain" description="HTH araC/xylS-type" evidence="4">
    <location>
        <begin position="168"/>
        <end position="271"/>
    </location>
</feature>
<dbReference type="Gene3D" id="1.10.10.60">
    <property type="entry name" value="Homeodomain-like"/>
    <property type="match status" value="2"/>
</dbReference>
<protein>
    <submittedName>
        <fullName evidence="5">AraC-like DNA-binding protein</fullName>
    </submittedName>
</protein>
<dbReference type="Pfam" id="PF02311">
    <property type="entry name" value="AraC_binding"/>
    <property type="match status" value="1"/>
</dbReference>
<evidence type="ECO:0000256" key="3">
    <source>
        <dbReference type="ARBA" id="ARBA00023163"/>
    </source>
</evidence>
<name>A0ABS4JET7_9BACL</name>
<dbReference type="InterPro" id="IPR037923">
    <property type="entry name" value="HTH-like"/>
</dbReference>
<dbReference type="PANTHER" id="PTHR46796">
    <property type="entry name" value="HTH-TYPE TRANSCRIPTIONAL ACTIVATOR RHAS-RELATED"/>
    <property type="match status" value="1"/>
</dbReference>
<sequence>MGLSFYREAELPFLEAKNCTAQPICYQKHFHDELSIGVVRKSSTSAWCDGKSMELAEGNLISFPPHMPHACQPQAHSDWSYDMLFIQSDWIHLWVDNPTPLQNLLIMNDQQASACSAWMTRSMRAFQTRQTPMEIESSVMGLISALIHFSGGRQNLPIRKGRERATFRIAQDYIHSHFREKITLDMLENLTGVSRYHLIRIFQSECNLPPAAYQILLRINYAKKELARKNSEQPKRSITEIALEAGFYDQSHFSRIFLSHVGAPPGRYASSL</sequence>
<evidence type="ECO:0000256" key="2">
    <source>
        <dbReference type="ARBA" id="ARBA00023125"/>
    </source>
</evidence>
<dbReference type="InterPro" id="IPR009057">
    <property type="entry name" value="Homeodomain-like_sf"/>
</dbReference>
<gene>
    <name evidence="5" type="ORF">J2Z69_001242</name>
</gene>
<dbReference type="InterPro" id="IPR020449">
    <property type="entry name" value="Tscrpt_reg_AraC-type_HTH"/>
</dbReference>
<dbReference type="Pfam" id="PF12833">
    <property type="entry name" value="HTH_18"/>
    <property type="match status" value="1"/>
</dbReference>
<keyword evidence="6" id="KW-1185">Reference proteome</keyword>
<dbReference type="SUPFAM" id="SSF46689">
    <property type="entry name" value="Homeodomain-like"/>
    <property type="match status" value="2"/>
</dbReference>
<evidence type="ECO:0000313" key="5">
    <source>
        <dbReference type="EMBL" id="MBP2000223.1"/>
    </source>
</evidence>